<dbReference type="InterPro" id="IPR011989">
    <property type="entry name" value="ARM-like"/>
</dbReference>
<name>A0A0C2XED0_AMAMK</name>
<evidence type="ECO:0000259" key="3">
    <source>
        <dbReference type="Pfam" id="PF12612"/>
    </source>
</evidence>
<evidence type="ECO:0000313" key="5">
    <source>
        <dbReference type="EMBL" id="KIL67806.1"/>
    </source>
</evidence>
<feature type="domain" description="Tubulin-folding cofactor D ARM repeats" evidence="4">
    <location>
        <begin position="283"/>
        <end position="531"/>
    </location>
</feature>
<evidence type="ECO:0000259" key="4">
    <source>
        <dbReference type="Pfam" id="PF25767"/>
    </source>
</evidence>
<keyword evidence="1" id="KW-0143">Chaperone</keyword>
<gene>
    <name evidence="5" type="ORF">M378DRAFT_191353</name>
</gene>
<dbReference type="HOGENOM" id="CLU_003043_0_1_1"/>
<dbReference type="EMBL" id="KN818230">
    <property type="protein sequence ID" value="KIL67806.1"/>
    <property type="molecule type" value="Genomic_DNA"/>
</dbReference>
<dbReference type="InterPro" id="IPR016024">
    <property type="entry name" value="ARM-type_fold"/>
</dbReference>
<dbReference type="FunCoup" id="A0A0C2XED0">
    <property type="interactions" value="457"/>
</dbReference>
<dbReference type="PANTHER" id="PTHR12658">
    <property type="entry name" value="BETA-TUBULIN COFACTOR D"/>
    <property type="match status" value="1"/>
</dbReference>
<dbReference type="PROSITE" id="PS50077">
    <property type="entry name" value="HEAT_REPEAT"/>
    <property type="match status" value="1"/>
</dbReference>
<dbReference type="PANTHER" id="PTHR12658:SF0">
    <property type="entry name" value="TUBULIN-SPECIFIC CHAPERONE D"/>
    <property type="match status" value="1"/>
</dbReference>
<keyword evidence="6" id="KW-1185">Reference proteome</keyword>
<dbReference type="OrthoDB" id="1735853at2759"/>
<dbReference type="AlphaFoldDB" id="A0A0C2XED0"/>
<organism evidence="5 6">
    <name type="scientific">Amanita muscaria (strain Koide BX008)</name>
    <dbReference type="NCBI Taxonomy" id="946122"/>
    <lineage>
        <taxon>Eukaryota</taxon>
        <taxon>Fungi</taxon>
        <taxon>Dikarya</taxon>
        <taxon>Basidiomycota</taxon>
        <taxon>Agaricomycotina</taxon>
        <taxon>Agaricomycetes</taxon>
        <taxon>Agaricomycetidae</taxon>
        <taxon>Agaricales</taxon>
        <taxon>Pluteineae</taxon>
        <taxon>Amanitaceae</taxon>
        <taxon>Amanita</taxon>
    </lineage>
</organism>
<protein>
    <submittedName>
        <fullName evidence="5">Uncharacterized protein</fullName>
    </submittedName>
</protein>
<proteinExistence type="predicted"/>
<dbReference type="InParanoid" id="A0A0C2XED0"/>
<dbReference type="InterPro" id="IPR058033">
    <property type="entry name" value="ARM_TBCD_2nd"/>
</dbReference>
<dbReference type="SUPFAM" id="SSF48371">
    <property type="entry name" value="ARM repeat"/>
    <property type="match status" value="1"/>
</dbReference>
<sequence>MDDQERKQFATFEKHGEFLELLHLFLTNDRKSEPESDEEGDNASRTLQKLTMLLNEYHEQSYLLDPYLENLVTPVAERMRHYARLYALNEQFPNYLSSKFARIADLLYAYINFRGYKTIVRFFPHEISDLTIALDCMLKLSDGHTEWPLRYVMLIWLYLICMIPFDLSQFDELGQTGRTASRLEDLAKSHLGKAGLERDGASLLLSRLYVRKDASSRFSAYLSWTLDQLDSGDNVILSIGALQSICQVAKDGPADVVQSLLSILTSISSAIDRNSKLQINTHVRKFKCKLLARVGMRLLAPRWRTITRGSNTIDRRILELNELGKLLIPPSETDLDTETDEDQDIPSEVENILEQLLECLQDKDTVVRWSASKGVARIAERLPATFVEQVLETVMNLFSIHSAAVASLYDLPSIAESTWHGACLACAEMARRGLVSHNQLPELLDWLSKALYFDLRKGSHSIGSNVRDATAYALWSLARTQAVDALAPHAEGLAHHLVIVSLFDREVHVRRAASATFQEFVGRTALFPAGIDVLRKTDFYAVSVRRNAFLSAAPQVAEHQEYRTALIEHLMNVSIRHWDEAMRELASLSLHGIIVTDFKSLFRISIEKAVRLLDSVDKQDLHGALLALTEIARASETHSAGCEERDLRKNEIFAELARVQDTLLFGHHNDIVLAAALRFIKQTLTLNTTSTPRWRTIIEAGLKHRNPDVQEAAAEAMGRVSYLQDCTQDIKRLITELASAPPIIQQSLGRFLGALRYDANPVCLEYVFDTLLDYVTPMKGFTIEARRTCYQAIGNIVSTVAPCLEKRISSSRFQSLIRALLAGLEDYTNDQRGDVGSWIRIICIGGLSTVMGLLLTSSAIAPDLAEYLPPVLYKAAIAGILKQGLERLNNVRQVAGERFIALLKLPLPSCPQPDRWKLPGSDLFKELLVSEETLGNWGDSSLFFPKAVRFLEIEDFRRDVLAGIIMSIGSKTDSTHRPMTTSLVAYIETLPVTADHSEAFGAVTFVECLTRYADENVKNNNIIVPVFQTFTALLESDVVQRLSQHPVGLQSLQSMFDIVVKNISRIKSISRVQESMKIVVNFLTVEPLSKQCASSLKPFLLHHIPRIRMDTAEYFYLKLQSIDSIESDLSDEVESIVLETEWMSNDQQSIEDACERIVGLLIKSLA</sequence>
<feature type="repeat" description="HEAT" evidence="2">
    <location>
        <begin position="352"/>
        <end position="389"/>
    </location>
</feature>
<dbReference type="GO" id="GO:0048487">
    <property type="term" value="F:beta-tubulin binding"/>
    <property type="evidence" value="ECO:0007669"/>
    <property type="project" value="InterPro"/>
</dbReference>
<dbReference type="GO" id="GO:0005096">
    <property type="term" value="F:GTPase activator activity"/>
    <property type="evidence" value="ECO:0007669"/>
    <property type="project" value="InterPro"/>
</dbReference>
<reference evidence="5 6" key="1">
    <citation type="submission" date="2014-04" db="EMBL/GenBank/DDBJ databases">
        <title>Evolutionary Origins and Diversification of the Mycorrhizal Mutualists.</title>
        <authorList>
            <consortium name="DOE Joint Genome Institute"/>
            <consortium name="Mycorrhizal Genomics Consortium"/>
            <person name="Kohler A."/>
            <person name="Kuo A."/>
            <person name="Nagy L.G."/>
            <person name="Floudas D."/>
            <person name="Copeland A."/>
            <person name="Barry K.W."/>
            <person name="Cichocki N."/>
            <person name="Veneault-Fourrey C."/>
            <person name="LaButti K."/>
            <person name="Lindquist E.A."/>
            <person name="Lipzen A."/>
            <person name="Lundell T."/>
            <person name="Morin E."/>
            <person name="Murat C."/>
            <person name="Riley R."/>
            <person name="Ohm R."/>
            <person name="Sun H."/>
            <person name="Tunlid A."/>
            <person name="Henrissat B."/>
            <person name="Grigoriev I.V."/>
            <person name="Hibbett D.S."/>
            <person name="Martin F."/>
        </authorList>
    </citation>
    <scope>NUCLEOTIDE SEQUENCE [LARGE SCALE GENOMIC DNA]</scope>
    <source>
        <strain evidence="5 6">Koide BX008</strain>
    </source>
</reference>
<dbReference type="GO" id="GO:0000226">
    <property type="term" value="P:microtubule cytoskeleton organization"/>
    <property type="evidence" value="ECO:0007669"/>
    <property type="project" value="TreeGrafter"/>
</dbReference>
<dbReference type="InterPro" id="IPR021133">
    <property type="entry name" value="HEAT_type_2"/>
</dbReference>
<dbReference type="GO" id="GO:0007023">
    <property type="term" value="P:post-chaperonin tubulin folding pathway"/>
    <property type="evidence" value="ECO:0007669"/>
    <property type="project" value="InterPro"/>
</dbReference>
<dbReference type="Pfam" id="PF23579">
    <property type="entry name" value="ARM_TBCD"/>
    <property type="match status" value="1"/>
</dbReference>
<dbReference type="Proteomes" id="UP000054549">
    <property type="component" value="Unassembled WGS sequence"/>
</dbReference>
<accession>A0A0C2XED0</accession>
<evidence type="ECO:0000313" key="6">
    <source>
        <dbReference type="Proteomes" id="UP000054549"/>
    </source>
</evidence>
<evidence type="ECO:0000256" key="1">
    <source>
        <dbReference type="ARBA" id="ARBA00023186"/>
    </source>
</evidence>
<evidence type="ECO:0000256" key="2">
    <source>
        <dbReference type="PROSITE-ProRule" id="PRU00103"/>
    </source>
</evidence>
<dbReference type="Gene3D" id="1.25.10.10">
    <property type="entry name" value="Leucine-rich Repeat Variant"/>
    <property type="match status" value="2"/>
</dbReference>
<feature type="domain" description="Tubulin-folding cofactor D C-terminal" evidence="3">
    <location>
        <begin position="876"/>
        <end position="1071"/>
    </location>
</feature>
<dbReference type="Pfam" id="PF25767">
    <property type="entry name" value="ARM_TBCD_2nd"/>
    <property type="match status" value="1"/>
</dbReference>
<dbReference type="STRING" id="946122.A0A0C2XED0"/>
<dbReference type="GO" id="GO:0007021">
    <property type="term" value="P:tubulin complex assembly"/>
    <property type="evidence" value="ECO:0007669"/>
    <property type="project" value="InterPro"/>
</dbReference>
<dbReference type="InterPro" id="IPR022577">
    <property type="entry name" value="TBCD_C"/>
</dbReference>
<dbReference type="InterPro" id="IPR033162">
    <property type="entry name" value="TBCD"/>
</dbReference>
<dbReference type="Pfam" id="PF12612">
    <property type="entry name" value="TFCD_C"/>
    <property type="match status" value="1"/>
</dbReference>